<proteinExistence type="predicted"/>
<protein>
    <submittedName>
        <fullName evidence="1">Uncharacterized protein</fullName>
    </submittedName>
</protein>
<name>A0A0G1PKA0_9BACT</name>
<organism evidence="1 2">
    <name type="scientific">Candidatus Collierbacteria bacterium GW2011_GWA2_46_26</name>
    <dbReference type="NCBI Taxonomy" id="1618381"/>
    <lineage>
        <taxon>Bacteria</taxon>
        <taxon>Candidatus Collieribacteriota</taxon>
    </lineage>
</organism>
<dbReference type="AlphaFoldDB" id="A0A0G1PKA0"/>
<evidence type="ECO:0000313" key="1">
    <source>
        <dbReference type="EMBL" id="KKU33249.1"/>
    </source>
</evidence>
<accession>A0A0G1PKA0</accession>
<dbReference type="EMBL" id="LCMI01000005">
    <property type="protein sequence ID" value="KKU33249.1"/>
    <property type="molecule type" value="Genomic_DNA"/>
</dbReference>
<reference evidence="1 2" key="1">
    <citation type="journal article" date="2015" name="Nature">
        <title>rRNA introns, odd ribosomes, and small enigmatic genomes across a large radiation of phyla.</title>
        <authorList>
            <person name="Brown C.T."/>
            <person name="Hug L.A."/>
            <person name="Thomas B.C."/>
            <person name="Sharon I."/>
            <person name="Castelle C.J."/>
            <person name="Singh A."/>
            <person name="Wilkins M.J."/>
            <person name="Williams K.H."/>
            <person name="Banfield J.F."/>
        </authorList>
    </citation>
    <scope>NUCLEOTIDE SEQUENCE [LARGE SCALE GENOMIC DNA]</scope>
</reference>
<sequence>MGFLKELGEFLIKISEGKLQFKADVHFLENVKDIKVGESNTTYVDNRTLIIGDDALSNPEAVKKLTQIFQSAIDPKNKQAYFSVNNGQERLLEVKEADICSSNIDFFRGKISDTDFIILQTASVVKNMYIKGNQPEANRIKHETVERYGKRANNIINLYAESYFDTTLKPLYEILYETGDADSVDIFDKMYRIIVSEEVFTLFVSTTQTEEQVYDKLKEKIEVNRSYGAYKINIHGINKSNVDKINNVVVKLIEEKVVDGMPNIIQKGHAIMAQIKLSKREGDVDPSDDVVSII</sequence>
<evidence type="ECO:0000313" key="2">
    <source>
        <dbReference type="Proteomes" id="UP000034794"/>
    </source>
</evidence>
<gene>
    <name evidence="1" type="ORF">UX47_C0005G0051</name>
</gene>
<comment type="caution">
    <text evidence="1">The sequence shown here is derived from an EMBL/GenBank/DDBJ whole genome shotgun (WGS) entry which is preliminary data.</text>
</comment>
<dbReference type="Proteomes" id="UP000034794">
    <property type="component" value="Unassembled WGS sequence"/>
</dbReference>